<organism evidence="2 3">
    <name type="scientific">Chitinophaga qingshengii</name>
    <dbReference type="NCBI Taxonomy" id="1569794"/>
    <lineage>
        <taxon>Bacteria</taxon>
        <taxon>Pseudomonadati</taxon>
        <taxon>Bacteroidota</taxon>
        <taxon>Chitinophagia</taxon>
        <taxon>Chitinophagales</taxon>
        <taxon>Chitinophagaceae</taxon>
        <taxon>Chitinophaga</taxon>
    </lineage>
</organism>
<name>A0ABR7TIV7_9BACT</name>
<feature type="transmembrane region" description="Helical" evidence="1">
    <location>
        <begin position="75"/>
        <end position="92"/>
    </location>
</feature>
<protein>
    <submittedName>
        <fullName evidence="2">DUF4199 domain-containing protein</fullName>
    </submittedName>
</protein>
<dbReference type="Proteomes" id="UP000659124">
    <property type="component" value="Unassembled WGS sequence"/>
</dbReference>
<comment type="caution">
    <text evidence="2">The sequence shown here is derived from an EMBL/GenBank/DDBJ whole genome shotgun (WGS) entry which is preliminary data.</text>
</comment>
<keyword evidence="1" id="KW-0812">Transmembrane</keyword>
<dbReference type="InterPro" id="IPR025250">
    <property type="entry name" value="DUF4199"/>
</dbReference>
<feature type="transmembrane region" description="Helical" evidence="1">
    <location>
        <begin position="12"/>
        <end position="29"/>
    </location>
</feature>
<keyword evidence="3" id="KW-1185">Reference proteome</keyword>
<feature type="transmembrane region" description="Helical" evidence="1">
    <location>
        <begin position="35"/>
        <end position="54"/>
    </location>
</feature>
<gene>
    <name evidence="2" type="ORF">ICL07_04260</name>
</gene>
<dbReference type="Pfam" id="PF13858">
    <property type="entry name" value="DUF4199"/>
    <property type="match status" value="1"/>
</dbReference>
<keyword evidence="1" id="KW-1133">Transmembrane helix</keyword>
<dbReference type="RefSeq" id="WP_188086694.1">
    <property type="nucleotide sequence ID" value="NZ_JACVFC010000001.1"/>
</dbReference>
<evidence type="ECO:0000256" key="1">
    <source>
        <dbReference type="SAM" id="Phobius"/>
    </source>
</evidence>
<reference evidence="2 3" key="1">
    <citation type="submission" date="2020-09" db="EMBL/GenBank/DDBJ databases">
        <title>Genome sequences of type strains of Chitinophaga qingshengii and Chitinophaga varians.</title>
        <authorList>
            <person name="Kittiwongwattana C."/>
        </authorList>
    </citation>
    <scope>NUCLEOTIDE SEQUENCE [LARGE SCALE GENOMIC DNA]</scope>
    <source>
        <strain evidence="2 3">JCM 30026</strain>
    </source>
</reference>
<proteinExistence type="predicted"/>
<keyword evidence="1" id="KW-0472">Membrane</keyword>
<accession>A0ABR7TIV7</accession>
<sequence length="186" mass="20498">MQQSSNPGVKWGIIAGVVLILLNVLSWIGGTSMMFSFWNGIFQLALIIVFAVLAGKESKKQAGGYIGFKDLLKPLFTTFIIGTLLMAVFQFIQFKFIDPKLADALRDHTLSTTESLLRRFGAPQEEIDKQLDSISATDFGVTPAKSLMNYLKGLIFYFAVSAIIALILRKKAPEGLQKDAPGHKQL</sequence>
<dbReference type="EMBL" id="JACVFC010000001">
    <property type="protein sequence ID" value="MBC9929575.1"/>
    <property type="molecule type" value="Genomic_DNA"/>
</dbReference>
<feature type="transmembrane region" description="Helical" evidence="1">
    <location>
        <begin position="150"/>
        <end position="168"/>
    </location>
</feature>
<evidence type="ECO:0000313" key="3">
    <source>
        <dbReference type="Proteomes" id="UP000659124"/>
    </source>
</evidence>
<evidence type="ECO:0000313" key="2">
    <source>
        <dbReference type="EMBL" id="MBC9929575.1"/>
    </source>
</evidence>